<evidence type="ECO:0000313" key="2">
    <source>
        <dbReference type="Proteomes" id="UP000015105"/>
    </source>
</evidence>
<proteinExistence type="predicted"/>
<dbReference type="EnsemblPlants" id="AET0Gv20105400.1">
    <property type="protein sequence ID" value="AET0Gv20105400.1"/>
    <property type="gene ID" value="AET0Gv20105400"/>
</dbReference>
<reference evidence="2" key="2">
    <citation type="journal article" date="2017" name="Nat. Plants">
        <title>The Aegilops tauschii genome reveals multiple impacts of transposons.</title>
        <authorList>
            <person name="Zhao G."/>
            <person name="Zou C."/>
            <person name="Li K."/>
            <person name="Wang K."/>
            <person name="Li T."/>
            <person name="Gao L."/>
            <person name="Zhang X."/>
            <person name="Wang H."/>
            <person name="Yang Z."/>
            <person name="Liu X."/>
            <person name="Jiang W."/>
            <person name="Mao L."/>
            <person name="Kong X."/>
            <person name="Jiao Y."/>
            <person name="Jia J."/>
        </authorList>
    </citation>
    <scope>NUCLEOTIDE SEQUENCE [LARGE SCALE GENOMIC DNA]</scope>
    <source>
        <strain evidence="2">cv. AL8/78</strain>
    </source>
</reference>
<name>A0A452XER2_AEGTS</name>
<evidence type="ECO:0000313" key="1">
    <source>
        <dbReference type="EnsemblPlants" id="AET0Gv20105400.1"/>
    </source>
</evidence>
<dbReference type="Proteomes" id="UP000015105">
    <property type="component" value="Unassembled WGS sequence"/>
</dbReference>
<sequence>TGGIGGCLLALSIWSWERLPVGRPKTVKYKDWDDKDDPLRLPTWAYKWDVLNETTDDPSVMYKVYKSEL</sequence>
<dbReference type="AlphaFoldDB" id="A0A452XER2"/>
<protein>
    <submittedName>
        <fullName evidence="1">Uncharacterized protein</fullName>
    </submittedName>
</protein>
<organism evidence="1 2">
    <name type="scientific">Aegilops tauschii subsp. strangulata</name>
    <name type="common">Goatgrass</name>
    <dbReference type="NCBI Taxonomy" id="200361"/>
    <lineage>
        <taxon>Eukaryota</taxon>
        <taxon>Viridiplantae</taxon>
        <taxon>Streptophyta</taxon>
        <taxon>Embryophyta</taxon>
        <taxon>Tracheophyta</taxon>
        <taxon>Spermatophyta</taxon>
        <taxon>Magnoliopsida</taxon>
        <taxon>Liliopsida</taxon>
        <taxon>Poales</taxon>
        <taxon>Poaceae</taxon>
        <taxon>BOP clade</taxon>
        <taxon>Pooideae</taxon>
        <taxon>Triticodae</taxon>
        <taxon>Triticeae</taxon>
        <taxon>Triticinae</taxon>
        <taxon>Aegilops</taxon>
    </lineage>
</organism>
<reference evidence="2" key="1">
    <citation type="journal article" date="2014" name="Science">
        <title>Ancient hybridizations among the ancestral genomes of bread wheat.</title>
        <authorList>
            <consortium name="International Wheat Genome Sequencing Consortium,"/>
            <person name="Marcussen T."/>
            <person name="Sandve S.R."/>
            <person name="Heier L."/>
            <person name="Spannagl M."/>
            <person name="Pfeifer M."/>
            <person name="Jakobsen K.S."/>
            <person name="Wulff B.B."/>
            <person name="Steuernagel B."/>
            <person name="Mayer K.F."/>
            <person name="Olsen O.A."/>
        </authorList>
    </citation>
    <scope>NUCLEOTIDE SEQUENCE [LARGE SCALE GENOMIC DNA]</scope>
    <source>
        <strain evidence="2">cv. AL8/78</strain>
    </source>
</reference>
<accession>A0A452XER2</accession>
<dbReference type="Gramene" id="AET0Gv20105400.1">
    <property type="protein sequence ID" value="AET0Gv20105400.1"/>
    <property type="gene ID" value="AET0Gv20105400"/>
</dbReference>
<keyword evidence="2" id="KW-1185">Reference proteome</keyword>
<reference evidence="1" key="3">
    <citation type="submission" date="2019-03" db="UniProtKB">
        <authorList>
            <consortium name="EnsemblPlants"/>
        </authorList>
    </citation>
    <scope>IDENTIFICATION</scope>
</reference>